<dbReference type="PANTHER" id="PTHR10166">
    <property type="entry name" value="VOLTAGE-DEPENDENT CALCIUM CHANNEL SUBUNIT ALPHA-2/DELTA-RELATED"/>
    <property type="match status" value="1"/>
</dbReference>
<name>A0A2C9KVH0_BIOGL</name>
<sequence>MMAINSTQDLSSSVGRFYLPLNRTAEDDPVFSLPYIDEADRALTMSLSQPCVHTLPDKPDLHHLIGLVGIDLHMEDVVQDVTYYSHADNSYAFIVTSQGYTIMHPSFQRPIRTRVQPMHTDIRHFEQHSGFLEIRSAILR</sequence>
<evidence type="ECO:0008006" key="3">
    <source>
        <dbReference type="Google" id="ProtNLM"/>
    </source>
</evidence>
<reference evidence="1" key="1">
    <citation type="submission" date="2020-05" db="UniProtKB">
        <authorList>
            <consortium name="EnsemblMetazoa"/>
        </authorList>
    </citation>
    <scope>IDENTIFICATION</scope>
    <source>
        <strain evidence="1">BB02</strain>
    </source>
</reference>
<protein>
    <recommendedName>
        <fullName evidence="3">Cache domain-containing protein</fullName>
    </recommendedName>
</protein>
<dbReference type="GO" id="GO:0005891">
    <property type="term" value="C:voltage-gated calcium channel complex"/>
    <property type="evidence" value="ECO:0007669"/>
    <property type="project" value="TreeGrafter"/>
</dbReference>
<proteinExistence type="predicted"/>
<dbReference type="AlphaFoldDB" id="A0A2C9KVH0"/>
<accession>A0A2C9KVH0</accession>
<organism evidence="1 2">
    <name type="scientific">Biomphalaria glabrata</name>
    <name type="common">Bloodfluke planorb</name>
    <name type="synonym">Freshwater snail</name>
    <dbReference type="NCBI Taxonomy" id="6526"/>
    <lineage>
        <taxon>Eukaryota</taxon>
        <taxon>Metazoa</taxon>
        <taxon>Spiralia</taxon>
        <taxon>Lophotrochozoa</taxon>
        <taxon>Mollusca</taxon>
        <taxon>Gastropoda</taxon>
        <taxon>Heterobranchia</taxon>
        <taxon>Euthyneura</taxon>
        <taxon>Panpulmonata</taxon>
        <taxon>Hygrophila</taxon>
        <taxon>Lymnaeoidea</taxon>
        <taxon>Planorbidae</taxon>
        <taxon>Biomphalaria</taxon>
    </lineage>
</organism>
<dbReference type="VEuPathDB" id="VectorBase:BGLB023919"/>
<evidence type="ECO:0000313" key="2">
    <source>
        <dbReference type="Proteomes" id="UP000076420"/>
    </source>
</evidence>
<dbReference type="PANTHER" id="PTHR10166:SF68">
    <property type="entry name" value="VWFA AND CACHE DOMAIN-CONTAINING PROTEIN 1"/>
    <property type="match status" value="1"/>
</dbReference>
<dbReference type="InterPro" id="IPR051173">
    <property type="entry name" value="Ca_channel_alpha-2/delta"/>
</dbReference>
<dbReference type="KEGG" id="bgt:106062088"/>
<dbReference type="STRING" id="6526.A0A2C9KVH0"/>
<dbReference type="GO" id="GO:0005245">
    <property type="term" value="F:voltage-gated calcium channel activity"/>
    <property type="evidence" value="ECO:0007669"/>
    <property type="project" value="TreeGrafter"/>
</dbReference>
<dbReference type="EnsemblMetazoa" id="BGLB023919-RA">
    <property type="protein sequence ID" value="BGLB023919-PA"/>
    <property type="gene ID" value="BGLB023919"/>
</dbReference>
<dbReference type="Gene3D" id="3.30.450.20">
    <property type="entry name" value="PAS domain"/>
    <property type="match status" value="2"/>
</dbReference>
<dbReference type="Proteomes" id="UP000076420">
    <property type="component" value="Unassembled WGS sequence"/>
</dbReference>
<dbReference type="VEuPathDB" id="VectorBase:BGLAX_044440"/>
<evidence type="ECO:0000313" key="1">
    <source>
        <dbReference type="EnsemblMetazoa" id="BGLB023919-PA"/>
    </source>
</evidence>
<gene>
    <name evidence="1" type="primary">106062088</name>
</gene>